<dbReference type="Gene3D" id="3.30.450.70">
    <property type="match status" value="1"/>
</dbReference>
<accession>A0A9W8H9S3</accession>
<dbReference type="Proteomes" id="UP001140217">
    <property type="component" value="Unassembled WGS sequence"/>
</dbReference>
<dbReference type="EMBL" id="JANBUL010000281">
    <property type="protein sequence ID" value="KAJ2777585.1"/>
    <property type="molecule type" value="Genomic_DNA"/>
</dbReference>
<dbReference type="Pfam" id="PF04628">
    <property type="entry name" value="Sedlin_N"/>
    <property type="match status" value="1"/>
</dbReference>
<dbReference type="AlphaFoldDB" id="A0A9W8H9S3"/>
<evidence type="ECO:0000313" key="1">
    <source>
        <dbReference type="EMBL" id="KAJ2777585.1"/>
    </source>
</evidence>
<reference evidence="1" key="1">
    <citation type="submission" date="2022-07" db="EMBL/GenBank/DDBJ databases">
        <title>Phylogenomic reconstructions and comparative analyses of Kickxellomycotina fungi.</title>
        <authorList>
            <person name="Reynolds N.K."/>
            <person name="Stajich J.E."/>
            <person name="Barry K."/>
            <person name="Grigoriev I.V."/>
            <person name="Crous P."/>
            <person name="Smith M.E."/>
        </authorList>
    </citation>
    <scope>NUCLEOTIDE SEQUENCE</scope>
    <source>
        <strain evidence="1">NBRC 105414</strain>
    </source>
</reference>
<dbReference type="GO" id="GO:0005737">
    <property type="term" value="C:cytoplasm"/>
    <property type="evidence" value="ECO:0007669"/>
    <property type="project" value="GOC"/>
</dbReference>
<name>A0A9W8H9S3_9FUNG</name>
<sequence>MSTCYFAIVGPADAPLFEATFGVQRPESKHLHQFAVHAALDLVDDAQLMTNACFLKTVDRYNEWPIAAYVTPSGARLMLLHEAPRSEDSLRAFFTDCHELYIKTLANPFYEPGSPILSQAFAAKVGALAKKHLL</sequence>
<gene>
    <name evidence="1" type="primary">TRS20</name>
    <name evidence="1" type="ORF">H4R18_005075</name>
</gene>
<evidence type="ECO:0000313" key="2">
    <source>
        <dbReference type="Proteomes" id="UP001140217"/>
    </source>
</evidence>
<dbReference type="InterPro" id="IPR006722">
    <property type="entry name" value="Sedlin"/>
</dbReference>
<dbReference type="CDD" id="cd14825">
    <property type="entry name" value="TRAPPC2_sedlin"/>
    <property type="match status" value="1"/>
</dbReference>
<dbReference type="OrthoDB" id="10252102at2759"/>
<proteinExistence type="predicted"/>
<dbReference type="PANTHER" id="PTHR12403">
    <property type="entry name" value="TRAFFICKING PROTEIN PARTICLE COMPLEX SUBUNIT 2"/>
    <property type="match status" value="1"/>
</dbReference>
<protein>
    <submittedName>
        <fullName evidence="1">TRAPP subunit</fullName>
    </submittedName>
</protein>
<dbReference type="SUPFAM" id="SSF64356">
    <property type="entry name" value="SNARE-like"/>
    <property type="match status" value="1"/>
</dbReference>
<dbReference type="GO" id="GO:0006888">
    <property type="term" value="P:endoplasmic reticulum to Golgi vesicle-mediated transport"/>
    <property type="evidence" value="ECO:0007669"/>
    <property type="project" value="InterPro"/>
</dbReference>
<dbReference type="InterPro" id="IPR011012">
    <property type="entry name" value="Longin-like_dom_sf"/>
</dbReference>
<organism evidence="1 2">
    <name type="scientific">Coemansia javaensis</name>
    <dbReference type="NCBI Taxonomy" id="2761396"/>
    <lineage>
        <taxon>Eukaryota</taxon>
        <taxon>Fungi</taxon>
        <taxon>Fungi incertae sedis</taxon>
        <taxon>Zoopagomycota</taxon>
        <taxon>Kickxellomycotina</taxon>
        <taxon>Kickxellomycetes</taxon>
        <taxon>Kickxellales</taxon>
        <taxon>Kickxellaceae</taxon>
        <taxon>Coemansia</taxon>
    </lineage>
</organism>
<keyword evidence="2" id="KW-1185">Reference proteome</keyword>
<comment type="caution">
    <text evidence="1">The sequence shown here is derived from an EMBL/GenBank/DDBJ whole genome shotgun (WGS) entry which is preliminary data.</text>
</comment>